<evidence type="ECO:0000256" key="2">
    <source>
        <dbReference type="SAM" id="MobiDB-lite"/>
    </source>
</evidence>
<comment type="similarity">
    <text evidence="1">Belongs to the LEA type 1 family.</text>
</comment>
<reference evidence="3" key="1">
    <citation type="submission" date="2020-07" db="EMBL/GenBank/DDBJ databases">
        <title>Genome sequence and genetic diversity analysis of an under-domesticated orphan crop, white fonio (Digitaria exilis).</title>
        <authorList>
            <person name="Bennetzen J.L."/>
            <person name="Chen S."/>
            <person name="Ma X."/>
            <person name="Wang X."/>
            <person name="Yssel A.E.J."/>
            <person name="Chaluvadi S.R."/>
            <person name="Johnson M."/>
            <person name="Gangashetty P."/>
            <person name="Hamidou F."/>
            <person name="Sanogo M.D."/>
            <person name="Zwaenepoel A."/>
            <person name="Wallace J."/>
            <person name="Van De Peer Y."/>
            <person name="Van Deynze A."/>
        </authorList>
    </citation>
    <scope>NUCLEOTIDE SEQUENCE</scope>
    <source>
        <tissue evidence="3">Leaves</tissue>
    </source>
</reference>
<feature type="compositionally biased region" description="Basic and acidic residues" evidence="2">
    <location>
        <begin position="437"/>
        <end position="446"/>
    </location>
</feature>
<organism evidence="3 4">
    <name type="scientific">Digitaria exilis</name>
    <dbReference type="NCBI Taxonomy" id="1010633"/>
    <lineage>
        <taxon>Eukaryota</taxon>
        <taxon>Viridiplantae</taxon>
        <taxon>Streptophyta</taxon>
        <taxon>Embryophyta</taxon>
        <taxon>Tracheophyta</taxon>
        <taxon>Spermatophyta</taxon>
        <taxon>Magnoliopsida</taxon>
        <taxon>Liliopsida</taxon>
        <taxon>Poales</taxon>
        <taxon>Poaceae</taxon>
        <taxon>PACMAD clade</taxon>
        <taxon>Panicoideae</taxon>
        <taxon>Panicodae</taxon>
        <taxon>Paniceae</taxon>
        <taxon>Anthephorinae</taxon>
        <taxon>Digitaria</taxon>
    </lineage>
</organism>
<proteinExistence type="inferred from homology"/>
<dbReference type="Pfam" id="PF03760">
    <property type="entry name" value="LEA_1"/>
    <property type="match status" value="3"/>
</dbReference>
<dbReference type="AlphaFoldDB" id="A0A835AKY0"/>
<comment type="caution">
    <text evidence="3">The sequence shown here is derived from an EMBL/GenBank/DDBJ whole genome shotgun (WGS) entry which is preliminary data.</text>
</comment>
<dbReference type="Proteomes" id="UP000636709">
    <property type="component" value="Unassembled WGS sequence"/>
</dbReference>
<accession>A0A835AKY0</accession>
<dbReference type="GO" id="GO:0009793">
    <property type="term" value="P:embryo development ending in seed dormancy"/>
    <property type="evidence" value="ECO:0007669"/>
    <property type="project" value="InterPro"/>
</dbReference>
<feature type="compositionally biased region" description="Basic and acidic residues" evidence="2">
    <location>
        <begin position="164"/>
        <end position="184"/>
    </location>
</feature>
<feature type="region of interest" description="Disordered" evidence="2">
    <location>
        <begin position="504"/>
        <end position="581"/>
    </location>
</feature>
<feature type="compositionally biased region" description="Gly residues" evidence="2">
    <location>
        <begin position="564"/>
        <end position="578"/>
    </location>
</feature>
<dbReference type="InterPro" id="IPR005513">
    <property type="entry name" value="LEA_1"/>
</dbReference>
<feature type="compositionally biased region" description="Low complexity" evidence="2">
    <location>
        <begin position="504"/>
        <end position="516"/>
    </location>
</feature>
<gene>
    <name evidence="3" type="ORF">HU200_055313</name>
</gene>
<feature type="region of interest" description="Disordered" evidence="2">
    <location>
        <begin position="227"/>
        <end position="282"/>
    </location>
</feature>
<sequence>MAHLPLLSARPSSRPNPWLTPLSILAVHSNPTAEPCAGAPPSRLPAPWLATRAPPFDEDITSTDIHEASPLDIQTIEGVEDQRGSAKLHGGPLQLEFESISESRSCLRPTAPLLCCVPPLAHPPLPRSQVQEKAAKARARDPAEKAVADARMEDRVRRVEAAKHDAMRRNAAAKERASAADHHPTPLGVGPAAEGPGGVHVLSRSAAATDAPLLIVVPARRRGLQLLLGSPGTTGSPAGEGDGRATRAAPVLPPPSPPSSTHHTLPPPEQGMGSPRPYEEGGGGGLFFARAGMTDDRSAAANGLHHRRPSLARSGRLGFGLRVLVKAGEGGRPERAPMMAAVPYPAFQGSADMHLVPVCSRQQHGAYRDLVAMKACRRGKGDRAQWLVVVLLQLLTVQEKAAKARARDPAEKATADARMEDRVRRVEAAKHDAMRRNAAAKERASAADHQPTLLGVGPGAEGPGGIHVLGRSAAVTDAPLPDSGVPPVGAETGVAARPAAAAGIAGNDGVVPPARGTAGGRRPPPRATRATPVLPPPSPPSSTQHTLPPPEQGMGSPRPYEEGGTCGHDGRSVGGGQSGSEVALRGCGDGLHHRRPSLARSGRLGFGLRVLVKASVGGRPERAPTMAAVPYPAFQGSGDMHLVPVCSRQQHGAYRDLVAMKAYRRGKGDRAQWLVVVLLQLLTVQEKAAKARARDPAEKAVADARMEDRVRRVEAAKHDAMRRNAAAKERASAADHHPTPLGVGPATEGPGGVHVLSRSAAATDAPLLIVVYRLPAAAAGIAGNDGVVPPARGTAGVLAAAYGILG</sequence>
<feature type="region of interest" description="Disordered" evidence="2">
    <location>
        <begin position="164"/>
        <end position="196"/>
    </location>
</feature>
<dbReference type="PANTHER" id="PTHR33493">
    <property type="entry name" value="LATE EMBRYOGENESIS ABUNDANT PROTEIN 6-RELATED"/>
    <property type="match status" value="1"/>
</dbReference>
<name>A0A835AKY0_9POAL</name>
<keyword evidence="4" id="KW-1185">Reference proteome</keyword>
<evidence type="ECO:0000313" key="3">
    <source>
        <dbReference type="EMBL" id="KAF8663593.1"/>
    </source>
</evidence>
<feature type="compositionally biased region" description="Basic and acidic residues" evidence="2">
    <location>
        <begin position="723"/>
        <end position="738"/>
    </location>
</feature>
<dbReference type="PANTHER" id="PTHR33493:SF33">
    <property type="entry name" value="OS09G0278000 PROTEIN"/>
    <property type="match status" value="1"/>
</dbReference>
<protein>
    <submittedName>
        <fullName evidence="3">Uncharacterized protein</fullName>
    </submittedName>
</protein>
<feature type="compositionally biased region" description="Gly residues" evidence="2">
    <location>
        <begin position="456"/>
        <end position="467"/>
    </location>
</feature>
<evidence type="ECO:0000256" key="1">
    <source>
        <dbReference type="ARBA" id="ARBA00010975"/>
    </source>
</evidence>
<dbReference type="EMBL" id="JACEFO010002366">
    <property type="protein sequence ID" value="KAF8663593.1"/>
    <property type="molecule type" value="Genomic_DNA"/>
</dbReference>
<feature type="region of interest" description="Disordered" evidence="2">
    <location>
        <begin position="437"/>
        <end position="467"/>
    </location>
</feature>
<feature type="region of interest" description="Disordered" evidence="2">
    <location>
        <begin position="723"/>
        <end position="750"/>
    </location>
</feature>
<evidence type="ECO:0000313" key="4">
    <source>
        <dbReference type="Proteomes" id="UP000636709"/>
    </source>
</evidence>